<protein>
    <submittedName>
        <fullName evidence="1">CehA/McbA family metallohydrolase</fullName>
    </submittedName>
</protein>
<gene>
    <name evidence="1" type="ORF">JIN87_09915</name>
</gene>
<organism evidence="1 2">
    <name type="scientific">Pelagicoccus mobilis</name>
    <dbReference type="NCBI Taxonomy" id="415221"/>
    <lineage>
        <taxon>Bacteria</taxon>
        <taxon>Pseudomonadati</taxon>
        <taxon>Verrucomicrobiota</taxon>
        <taxon>Opitutia</taxon>
        <taxon>Puniceicoccales</taxon>
        <taxon>Pelagicoccaceae</taxon>
        <taxon>Pelagicoccus</taxon>
    </lineage>
</organism>
<keyword evidence="2" id="KW-1185">Reference proteome</keyword>
<dbReference type="AlphaFoldDB" id="A0A934RXB6"/>
<proteinExistence type="predicted"/>
<evidence type="ECO:0000313" key="2">
    <source>
        <dbReference type="Proteomes" id="UP000617628"/>
    </source>
</evidence>
<evidence type="ECO:0000313" key="1">
    <source>
        <dbReference type="EMBL" id="MBK1877185.1"/>
    </source>
</evidence>
<accession>A0A934RXB6</accession>
<dbReference type="Proteomes" id="UP000617628">
    <property type="component" value="Unassembled WGS sequence"/>
</dbReference>
<dbReference type="RefSeq" id="WP_200355396.1">
    <property type="nucleotide sequence ID" value="NZ_JAENIL010000015.1"/>
</dbReference>
<comment type="caution">
    <text evidence="1">The sequence shown here is derived from an EMBL/GenBank/DDBJ whole genome shotgun (WGS) entry which is preliminary data.</text>
</comment>
<reference evidence="1" key="1">
    <citation type="submission" date="2021-01" db="EMBL/GenBank/DDBJ databases">
        <title>Modified the classification status of verrucomicrobia.</title>
        <authorList>
            <person name="Feng X."/>
        </authorList>
    </citation>
    <scope>NUCLEOTIDE SEQUENCE</scope>
    <source>
        <strain evidence="1">KCTC 13126</strain>
    </source>
</reference>
<dbReference type="EMBL" id="JAENIL010000015">
    <property type="protein sequence ID" value="MBK1877185.1"/>
    <property type="molecule type" value="Genomic_DNA"/>
</dbReference>
<dbReference type="Gene3D" id="3.20.20.140">
    <property type="entry name" value="Metal-dependent hydrolases"/>
    <property type="match status" value="1"/>
</dbReference>
<sequence>MVFAHGKEPAKPTQHQIARIPAATPGLHDFVAAIAKNSRNQFTAHQLEHLTEIDEHLRFEREILDGTVQGFTKIDADFQRGIAQTHLFEFLNHDLPDLIELDFRPGPSAPVTHKTLQLNSLEGSVFYKIHISDGPDHLIVQSINVAKSGDAGVPTLEIANSGTTYLLINFEEIPNDVSKLIFALRKQGDANPSYWTGLKLETPTPGNLDVHITDETNRSTPALVRIVNKDTGKLWAPPNAVDLWPIMTGVRGLPRTEAVQPYMHYFKDMSIRGPYWVVPGPFETALPSGNWDLHILHGIEYIPVKKSLTIEPNKRTKSAIQLKRWVSMPERGWYSGDDHVHARIMSSEDAKDVMAFVRAADIKVANILEMGDPMRTYYEQRGFGKEYRFHENGHVLVPGQEDPRSHWGHAIGMNLTQLARDFDKYMLNDWVADEIHRQGGLYGHTHVGEGGLGVHRDMTMLMPRGKSDFGSIMQNILGTKRYYDFLNLGFKLTASAGSDTPYGGAVGITRLYAYIGDKPFSADAWFDAVKKGHTFVTNGPMLDFKVEGRMPGESITISDNKPLKVQVTADGIPGATAPYQLSIVKNGETVKAVQANSPEQGNLSIELDLDPGTGCWIAATAVGIDGTQAHTTPVYVSKQGYRHWNRDKAYDLIQDRFATIEEIEKITQKQAERYANGTLPEIEFSNLLIAQQADEIFERTKLVRGLYDELLEALEKEKNAAN</sequence>
<name>A0A934RXB6_9BACT</name>
<dbReference type="NCBIfam" id="NF038032">
    <property type="entry name" value="CehA_McbA_metalo"/>
    <property type="match status" value="1"/>
</dbReference>